<dbReference type="Proteomes" id="UP000004471">
    <property type="component" value="Unassembled WGS sequence"/>
</dbReference>
<dbReference type="EMBL" id="AEAH01001259">
    <property type="protein sequence ID" value="EGH32548.1"/>
    <property type="molecule type" value="Genomic_DNA"/>
</dbReference>
<dbReference type="AlphaFoldDB" id="F3FQQ6"/>
<evidence type="ECO:0000313" key="2">
    <source>
        <dbReference type="Proteomes" id="UP000004471"/>
    </source>
</evidence>
<organism evidence="1 2">
    <name type="scientific">Pseudomonas syringae pv. japonica str. M301072</name>
    <dbReference type="NCBI Taxonomy" id="629262"/>
    <lineage>
        <taxon>Bacteria</taxon>
        <taxon>Pseudomonadati</taxon>
        <taxon>Pseudomonadota</taxon>
        <taxon>Gammaproteobacteria</taxon>
        <taxon>Pseudomonadales</taxon>
        <taxon>Pseudomonadaceae</taxon>
        <taxon>Pseudomonas</taxon>
        <taxon>Pseudomonas syringae</taxon>
    </lineage>
</organism>
<sequence length="56" mass="6066">MPRAPDAERSAALGLKAHHNALELLLFVELIAQTIGLGALDERADNTRFTPSALRI</sequence>
<dbReference type="HOGENOM" id="CLU_3010950_0_0_6"/>
<reference evidence="1 2" key="1">
    <citation type="journal article" date="2011" name="PLoS Pathog.">
        <title>Dynamic evolution of pathogenicity revealed by sequencing and comparative genomics of 19 Pseudomonas syringae isolates.</title>
        <authorList>
            <person name="Baltrus D.A."/>
            <person name="Nishimura M.T."/>
            <person name="Romanchuk A."/>
            <person name="Chang J.H."/>
            <person name="Mukhtar M.S."/>
            <person name="Cherkis K."/>
            <person name="Roach J."/>
            <person name="Grant S.R."/>
            <person name="Jones C.D."/>
            <person name="Dangl J.L."/>
        </authorList>
    </citation>
    <scope>NUCLEOTIDE SEQUENCE [LARGE SCALE GENOMIC DNA]</scope>
    <source>
        <strain evidence="2">M301072PT</strain>
    </source>
</reference>
<comment type="caution">
    <text evidence="1">The sequence shown here is derived from an EMBL/GenBank/DDBJ whole genome shotgun (WGS) entry which is preliminary data.</text>
</comment>
<protein>
    <submittedName>
        <fullName evidence="1">Uncharacterized protein</fullName>
    </submittedName>
</protein>
<name>F3FQQ6_PSESX</name>
<accession>F3FQQ6</accession>
<gene>
    <name evidence="1" type="ORF">PSYJA_27721</name>
</gene>
<dbReference type="PATRIC" id="fig|629262.5.peg.4621"/>
<evidence type="ECO:0000313" key="1">
    <source>
        <dbReference type="EMBL" id="EGH32548.1"/>
    </source>
</evidence>
<proteinExistence type="predicted"/>